<evidence type="ECO:0000313" key="2">
    <source>
        <dbReference type="EMBL" id="AFZ25255.1"/>
    </source>
</evidence>
<reference evidence="2 3" key="1">
    <citation type="submission" date="2012-06" db="EMBL/GenBank/DDBJ databases">
        <title>Finished chromosome of genome of Cylindrospermum stagnale PCC 7417.</title>
        <authorList>
            <consortium name="US DOE Joint Genome Institute"/>
            <person name="Gugger M."/>
            <person name="Coursin T."/>
            <person name="Rippka R."/>
            <person name="Tandeau De Marsac N."/>
            <person name="Huntemann M."/>
            <person name="Wei C.-L."/>
            <person name="Han J."/>
            <person name="Detter J.C."/>
            <person name="Han C."/>
            <person name="Tapia R."/>
            <person name="Chen A."/>
            <person name="Kyrpides N."/>
            <person name="Mavromatis K."/>
            <person name="Markowitz V."/>
            <person name="Szeto E."/>
            <person name="Ivanova N."/>
            <person name="Pagani I."/>
            <person name="Pati A."/>
            <person name="Goodwin L."/>
            <person name="Nordberg H.P."/>
            <person name="Cantor M.N."/>
            <person name="Hua S.X."/>
            <person name="Woyke T."/>
            <person name="Kerfeld C.A."/>
        </authorList>
    </citation>
    <scope>NUCLEOTIDE SEQUENCE [LARGE SCALE GENOMIC DNA]</scope>
    <source>
        <strain evidence="2 3">PCC 7417</strain>
    </source>
</reference>
<dbReference type="Proteomes" id="UP000010475">
    <property type="component" value="Chromosome"/>
</dbReference>
<keyword evidence="3" id="KW-1185">Reference proteome</keyword>
<name>K9WY12_9NOST</name>
<keyword evidence="1" id="KW-0472">Membrane</keyword>
<organism evidence="2 3">
    <name type="scientific">Cylindrospermum stagnale PCC 7417</name>
    <dbReference type="NCBI Taxonomy" id="56107"/>
    <lineage>
        <taxon>Bacteria</taxon>
        <taxon>Bacillati</taxon>
        <taxon>Cyanobacteriota</taxon>
        <taxon>Cyanophyceae</taxon>
        <taxon>Nostocales</taxon>
        <taxon>Nostocaceae</taxon>
        <taxon>Cylindrospermum</taxon>
    </lineage>
</organism>
<dbReference type="KEGG" id="csg:Cylst_3085"/>
<dbReference type="AlphaFoldDB" id="K9WY12"/>
<dbReference type="EMBL" id="CP003642">
    <property type="protein sequence ID" value="AFZ25255.1"/>
    <property type="molecule type" value="Genomic_DNA"/>
</dbReference>
<evidence type="ECO:0000256" key="1">
    <source>
        <dbReference type="SAM" id="Phobius"/>
    </source>
</evidence>
<feature type="transmembrane region" description="Helical" evidence="1">
    <location>
        <begin position="20"/>
        <end position="39"/>
    </location>
</feature>
<accession>K9WY12</accession>
<gene>
    <name evidence="2" type="ORF">Cylst_3085</name>
</gene>
<protein>
    <submittedName>
        <fullName evidence="2">Uncharacterized protein</fullName>
    </submittedName>
</protein>
<sequence>MNREGEKIANEEGKRRRKEILSRFVLLLYLTYEVLLFHVTKFNDLTK</sequence>
<dbReference type="HOGENOM" id="CLU_3167115_0_0_3"/>
<keyword evidence="1" id="KW-0812">Transmembrane</keyword>
<proteinExistence type="predicted"/>
<evidence type="ECO:0000313" key="3">
    <source>
        <dbReference type="Proteomes" id="UP000010475"/>
    </source>
</evidence>
<keyword evidence="1" id="KW-1133">Transmembrane helix</keyword>